<dbReference type="AlphaFoldDB" id="A0A0D7A3I0"/>
<feature type="non-terminal residue" evidence="2">
    <location>
        <position position="316"/>
    </location>
</feature>
<proteinExistence type="predicted"/>
<dbReference type="InterPro" id="IPR011009">
    <property type="entry name" value="Kinase-like_dom_sf"/>
</dbReference>
<feature type="non-terminal residue" evidence="2">
    <location>
        <position position="1"/>
    </location>
</feature>
<name>A0A0D7A3I0_9AGAR</name>
<evidence type="ECO:0000313" key="3">
    <source>
        <dbReference type="Proteomes" id="UP000054144"/>
    </source>
</evidence>
<dbReference type="Proteomes" id="UP000054144">
    <property type="component" value="Unassembled WGS sequence"/>
</dbReference>
<sequence>DALGFDIEIDFDDPAWESYVEQKNRWCKYQPLLHAAGFQLPPEYNPNTVISIDSLKKDGLPFKQTDYPHVLRAHRISDRREVILKFCRVSIQEAEIGAYLAGLPDPDNHVVPVYAVVCLPEPDENLCVLVTPRLRSCYRFPFQTVAQFTDFLRQVLEGIVFMHRHNVAHCDVASGNIVVDEDYAHSDSSPSASSSRGLRFRGILGGRRRSEREKVLPLQYYFIDFGLSCAYTSYETRGVVYGVCGQHRDIPELSEEVPYDPFALDMRQLGEMLAKDFMRTYKGLEFLEPLVAQLRQDVPAERPTAPQALALFEELV</sequence>
<dbReference type="SMART" id="SM00220">
    <property type="entry name" value="S_TKc"/>
    <property type="match status" value="1"/>
</dbReference>
<dbReference type="Gene3D" id="1.10.510.10">
    <property type="entry name" value="Transferase(Phosphotransferase) domain 1"/>
    <property type="match status" value="1"/>
</dbReference>
<dbReference type="OrthoDB" id="5987198at2759"/>
<keyword evidence="3" id="KW-1185">Reference proteome</keyword>
<evidence type="ECO:0000259" key="1">
    <source>
        <dbReference type="PROSITE" id="PS50011"/>
    </source>
</evidence>
<dbReference type="GO" id="GO:0005524">
    <property type="term" value="F:ATP binding"/>
    <property type="evidence" value="ECO:0007669"/>
    <property type="project" value="InterPro"/>
</dbReference>
<dbReference type="InterPro" id="IPR000719">
    <property type="entry name" value="Prot_kinase_dom"/>
</dbReference>
<accession>A0A0D7A3I0</accession>
<dbReference type="EMBL" id="KN882064">
    <property type="protein sequence ID" value="KIY44929.1"/>
    <property type="molecule type" value="Genomic_DNA"/>
</dbReference>
<dbReference type="PROSITE" id="PS50011">
    <property type="entry name" value="PROTEIN_KINASE_DOM"/>
    <property type="match status" value="1"/>
</dbReference>
<dbReference type="SUPFAM" id="SSF56112">
    <property type="entry name" value="Protein kinase-like (PK-like)"/>
    <property type="match status" value="1"/>
</dbReference>
<dbReference type="GO" id="GO:0004672">
    <property type="term" value="F:protein kinase activity"/>
    <property type="evidence" value="ECO:0007669"/>
    <property type="project" value="InterPro"/>
</dbReference>
<gene>
    <name evidence="2" type="ORF">FISHEDRAFT_5416</name>
</gene>
<feature type="domain" description="Protein kinase" evidence="1">
    <location>
        <begin position="1"/>
        <end position="316"/>
    </location>
</feature>
<reference evidence="2 3" key="1">
    <citation type="journal article" date="2015" name="Fungal Genet. Biol.">
        <title>Evolution of novel wood decay mechanisms in Agaricales revealed by the genome sequences of Fistulina hepatica and Cylindrobasidium torrendii.</title>
        <authorList>
            <person name="Floudas D."/>
            <person name="Held B.W."/>
            <person name="Riley R."/>
            <person name="Nagy L.G."/>
            <person name="Koehler G."/>
            <person name="Ransdell A.S."/>
            <person name="Younus H."/>
            <person name="Chow J."/>
            <person name="Chiniquy J."/>
            <person name="Lipzen A."/>
            <person name="Tritt A."/>
            <person name="Sun H."/>
            <person name="Haridas S."/>
            <person name="LaButti K."/>
            <person name="Ohm R.A."/>
            <person name="Kues U."/>
            <person name="Blanchette R.A."/>
            <person name="Grigoriev I.V."/>
            <person name="Minto R.E."/>
            <person name="Hibbett D.S."/>
        </authorList>
    </citation>
    <scope>NUCLEOTIDE SEQUENCE [LARGE SCALE GENOMIC DNA]</scope>
    <source>
        <strain evidence="2 3">ATCC 64428</strain>
    </source>
</reference>
<evidence type="ECO:0000313" key="2">
    <source>
        <dbReference type="EMBL" id="KIY44929.1"/>
    </source>
</evidence>
<organism evidence="2 3">
    <name type="scientific">Fistulina hepatica ATCC 64428</name>
    <dbReference type="NCBI Taxonomy" id="1128425"/>
    <lineage>
        <taxon>Eukaryota</taxon>
        <taxon>Fungi</taxon>
        <taxon>Dikarya</taxon>
        <taxon>Basidiomycota</taxon>
        <taxon>Agaricomycotina</taxon>
        <taxon>Agaricomycetes</taxon>
        <taxon>Agaricomycetidae</taxon>
        <taxon>Agaricales</taxon>
        <taxon>Fistulinaceae</taxon>
        <taxon>Fistulina</taxon>
    </lineage>
</organism>
<protein>
    <recommendedName>
        <fullName evidence="1">Protein kinase domain-containing protein</fullName>
    </recommendedName>
</protein>